<evidence type="ECO:0000256" key="9">
    <source>
        <dbReference type="ARBA" id="ARBA00022723"/>
    </source>
</evidence>
<dbReference type="InterPro" id="IPR005904">
    <property type="entry name" value="Hxn_phspho_trans"/>
</dbReference>
<dbReference type="GO" id="GO:0005829">
    <property type="term" value="C:cytosol"/>
    <property type="evidence" value="ECO:0007669"/>
    <property type="project" value="TreeGrafter"/>
</dbReference>
<dbReference type="AlphaFoldDB" id="A0A645FF98"/>
<dbReference type="InterPro" id="IPR000836">
    <property type="entry name" value="PRTase_dom"/>
</dbReference>
<dbReference type="NCBIfam" id="TIGR01203">
    <property type="entry name" value="HGPRTase"/>
    <property type="match status" value="1"/>
</dbReference>
<dbReference type="FunFam" id="3.40.50.2020:FF:000006">
    <property type="entry name" value="Hypoxanthine phosphoribosyltransferase"/>
    <property type="match status" value="1"/>
</dbReference>
<dbReference type="InterPro" id="IPR050408">
    <property type="entry name" value="HGPRT"/>
</dbReference>
<evidence type="ECO:0000256" key="8">
    <source>
        <dbReference type="ARBA" id="ARBA00022679"/>
    </source>
</evidence>
<evidence type="ECO:0000256" key="4">
    <source>
        <dbReference type="ARBA" id="ARBA00008391"/>
    </source>
</evidence>
<reference evidence="14" key="1">
    <citation type="submission" date="2019-08" db="EMBL/GenBank/DDBJ databases">
        <authorList>
            <person name="Kucharzyk K."/>
            <person name="Murdoch R.W."/>
            <person name="Higgins S."/>
            <person name="Loffler F."/>
        </authorList>
    </citation>
    <scope>NUCLEOTIDE SEQUENCE</scope>
</reference>
<comment type="similarity">
    <text evidence="4">Belongs to the purine/pyrimidine phosphoribosyltransferase family.</text>
</comment>
<protein>
    <recommendedName>
        <fullName evidence="5">hypoxanthine phosphoribosyltransferase</fullName>
        <ecNumber evidence="5">2.4.2.8</ecNumber>
    </recommendedName>
</protein>
<evidence type="ECO:0000256" key="7">
    <source>
        <dbReference type="ARBA" id="ARBA00022676"/>
    </source>
</evidence>
<name>A0A645FF98_9ZZZZ</name>
<keyword evidence="7 14" id="KW-0328">Glycosyltransferase</keyword>
<dbReference type="GO" id="GO:0000287">
    <property type="term" value="F:magnesium ion binding"/>
    <property type="evidence" value="ECO:0007669"/>
    <property type="project" value="TreeGrafter"/>
</dbReference>
<dbReference type="InterPro" id="IPR029057">
    <property type="entry name" value="PRTase-like"/>
</dbReference>
<dbReference type="GO" id="GO:0032263">
    <property type="term" value="P:GMP salvage"/>
    <property type="evidence" value="ECO:0007669"/>
    <property type="project" value="TreeGrafter"/>
</dbReference>
<accession>A0A645FF98</accession>
<dbReference type="CDD" id="cd06223">
    <property type="entry name" value="PRTases_typeI"/>
    <property type="match status" value="1"/>
</dbReference>
<proteinExistence type="inferred from homology"/>
<evidence type="ECO:0000256" key="10">
    <source>
        <dbReference type="ARBA" id="ARBA00022726"/>
    </source>
</evidence>
<dbReference type="Pfam" id="PF00156">
    <property type="entry name" value="Pribosyltran"/>
    <property type="match status" value="1"/>
</dbReference>
<dbReference type="SUPFAM" id="SSF53271">
    <property type="entry name" value="PRTase-like"/>
    <property type="match status" value="1"/>
</dbReference>
<comment type="caution">
    <text evidence="14">The sequence shown here is derived from an EMBL/GenBank/DDBJ whole genome shotgun (WGS) entry which is preliminary data.</text>
</comment>
<dbReference type="GO" id="GO:0000166">
    <property type="term" value="F:nucleotide binding"/>
    <property type="evidence" value="ECO:0007669"/>
    <property type="project" value="UniProtKB-KW"/>
</dbReference>
<keyword evidence="8 14" id="KW-0808">Transferase</keyword>
<dbReference type="GO" id="GO:0006166">
    <property type="term" value="P:purine ribonucleoside salvage"/>
    <property type="evidence" value="ECO:0007669"/>
    <property type="project" value="UniProtKB-KW"/>
</dbReference>
<evidence type="ECO:0000256" key="5">
    <source>
        <dbReference type="ARBA" id="ARBA00011895"/>
    </source>
</evidence>
<dbReference type="GO" id="GO:0006178">
    <property type="term" value="P:guanine salvage"/>
    <property type="evidence" value="ECO:0007669"/>
    <property type="project" value="TreeGrafter"/>
</dbReference>
<gene>
    <name evidence="14" type="primary">hpt_42</name>
    <name evidence="14" type="ORF">SDC9_160361</name>
</gene>
<dbReference type="GO" id="GO:0046100">
    <property type="term" value="P:hypoxanthine metabolic process"/>
    <property type="evidence" value="ECO:0007669"/>
    <property type="project" value="TreeGrafter"/>
</dbReference>
<evidence type="ECO:0000256" key="12">
    <source>
        <dbReference type="ARBA" id="ARBA00022842"/>
    </source>
</evidence>
<sequence length="182" mass="21000">MHKDVIRILVTEEDIKRRIGELAKQISADYADKEIIVVGILKGAVLFFADLVRCIEVPMQFDFMSISSYEDSHKSSGIVRIIKDLDINIKDKHVLIIEDIVDSGLTLFNLVELLRSRDPASIRTCCLLDKACRRDCEIWPDYTGFEIENEYVVGYGLDYAQKLRELKYIGVLDPRVYEHEDK</sequence>
<feature type="domain" description="Phosphoribosyltransferase" evidence="13">
    <location>
        <begin position="13"/>
        <end position="159"/>
    </location>
</feature>
<comment type="subcellular location">
    <subcellularLocation>
        <location evidence="2">Cytoplasm</location>
    </subcellularLocation>
</comment>
<dbReference type="PANTHER" id="PTHR43340:SF1">
    <property type="entry name" value="HYPOXANTHINE PHOSPHORIBOSYLTRANSFERASE"/>
    <property type="match status" value="1"/>
</dbReference>
<organism evidence="14">
    <name type="scientific">bioreactor metagenome</name>
    <dbReference type="NCBI Taxonomy" id="1076179"/>
    <lineage>
        <taxon>unclassified sequences</taxon>
        <taxon>metagenomes</taxon>
        <taxon>ecological metagenomes</taxon>
    </lineage>
</organism>
<evidence type="ECO:0000256" key="11">
    <source>
        <dbReference type="ARBA" id="ARBA00022741"/>
    </source>
</evidence>
<dbReference type="Gene3D" id="3.40.50.2020">
    <property type="match status" value="1"/>
</dbReference>
<dbReference type="PANTHER" id="PTHR43340">
    <property type="entry name" value="HYPOXANTHINE-GUANINE PHOSPHORIBOSYLTRANSFERASE"/>
    <property type="match status" value="1"/>
</dbReference>
<evidence type="ECO:0000256" key="1">
    <source>
        <dbReference type="ARBA" id="ARBA00001946"/>
    </source>
</evidence>
<dbReference type="GO" id="GO:0032264">
    <property type="term" value="P:IMP salvage"/>
    <property type="evidence" value="ECO:0007669"/>
    <property type="project" value="TreeGrafter"/>
</dbReference>
<dbReference type="GO" id="GO:0004422">
    <property type="term" value="F:hypoxanthine phosphoribosyltransferase activity"/>
    <property type="evidence" value="ECO:0007669"/>
    <property type="project" value="InterPro"/>
</dbReference>
<keyword evidence="9" id="KW-0479">Metal-binding</keyword>
<comment type="pathway">
    <text evidence="3">Purine metabolism; IMP biosynthesis via salvage pathway; IMP from hypoxanthine: step 1/1.</text>
</comment>
<dbReference type="EC" id="2.4.2.8" evidence="5"/>
<evidence type="ECO:0000256" key="2">
    <source>
        <dbReference type="ARBA" id="ARBA00004496"/>
    </source>
</evidence>
<keyword evidence="12" id="KW-0460">Magnesium</keyword>
<dbReference type="EMBL" id="VSSQ01059491">
    <property type="protein sequence ID" value="MPN13041.1"/>
    <property type="molecule type" value="Genomic_DNA"/>
</dbReference>
<evidence type="ECO:0000256" key="3">
    <source>
        <dbReference type="ARBA" id="ARBA00004669"/>
    </source>
</evidence>
<evidence type="ECO:0000259" key="13">
    <source>
        <dbReference type="Pfam" id="PF00156"/>
    </source>
</evidence>
<evidence type="ECO:0000313" key="14">
    <source>
        <dbReference type="EMBL" id="MPN13041.1"/>
    </source>
</evidence>
<evidence type="ECO:0000256" key="6">
    <source>
        <dbReference type="ARBA" id="ARBA00022490"/>
    </source>
</evidence>
<keyword evidence="10" id="KW-0660">Purine salvage</keyword>
<keyword evidence="11" id="KW-0547">Nucleotide-binding</keyword>
<comment type="cofactor">
    <cofactor evidence="1">
        <name>Mg(2+)</name>
        <dbReference type="ChEBI" id="CHEBI:18420"/>
    </cofactor>
</comment>
<keyword evidence="6" id="KW-0963">Cytoplasm</keyword>